<name>A0A1Y5XKE8_KIBAR</name>
<dbReference type="Proteomes" id="UP000192674">
    <property type="component" value="Unassembled WGS sequence"/>
</dbReference>
<reference evidence="2 3" key="1">
    <citation type="submission" date="2017-04" db="EMBL/GenBank/DDBJ databases">
        <authorList>
            <person name="Afonso C.L."/>
            <person name="Miller P.J."/>
            <person name="Scott M.A."/>
            <person name="Spackman E."/>
            <person name="Goraichik I."/>
            <person name="Dimitrov K.M."/>
            <person name="Suarez D.L."/>
            <person name="Swayne D.E."/>
        </authorList>
    </citation>
    <scope>NUCLEOTIDE SEQUENCE [LARGE SCALE GENOMIC DNA]</scope>
    <source>
        <strain evidence="2 3">DSM 43828</strain>
    </source>
</reference>
<accession>A0A1Y5XKE8</accession>
<protein>
    <submittedName>
        <fullName evidence="2">Uncharacterized protein</fullName>
    </submittedName>
</protein>
<keyword evidence="3" id="KW-1185">Reference proteome</keyword>
<gene>
    <name evidence="2" type="ORF">SAMN05661093_03031</name>
</gene>
<feature type="transmembrane region" description="Helical" evidence="1">
    <location>
        <begin position="28"/>
        <end position="46"/>
    </location>
</feature>
<sequence length="53" mass="5757">MLVKIIGAIVLIWLAFMVLGWILSAFKWVLIIAAVATVGALAYGAIKRSQIRS</sequence>
<evidence type="ECO:0000313" key="2">
    <source>
        <dbReference type="EMBL" id="SMC93988.1"/>
    </source>
</evidence>
<dbReference type="AlphaFoldDB" id="A0A1Y5XKE8"/>
<keyword evidence="1" id="KW-0812">Transmembrane</keyword>
<organism evidence="2 3">
    <name type="scientific">Kibdelosporangium aridum</name>
    <dbReference type="NCBI Taxonomy" id="2030"/>
    <lineage>
        <taxon>Bacteria</taxon>
        <taxon>Bacillati</taxon>
        <taxon>Actinomycetota</taxon>
        <taxon>Actinomycetes</taxon>
        <taxon>Pseudonocardiales</taxon>
        <taxon>Pseudonocardiaceae</taxon>
        <taxon>Kibdelosporangium</taxon>
    </lineage>
</organism>
<feature type="transmembrane region" description="Helical" evidence="1">
    <location>
        <begin position="5"/>
        <end position="22"/>
    </location>
</feature>
<evidence type="ECO:0000313" key="3">
    <source>
        <dbReference type="Proteomes" id="UP000192674"/>
    </source>
</evidence>
<dbReference type="EMBL" id="FWXV01000002">
    <property type="protein sequence ID" value="SMC93988.1"/>
    <property type="molecule type" value="Genomic_DNA"/>
</dbReference>
<evidence type="ECO:0000256" key="1">
    <source>
        <dbReference type="SAM" id="Phobius"/>
    </source>
</evidence>
<keyword evidence="1" id="KW-1133">Transmembrane helix</keyword>
<keyword evidence="1" id="KW-0472">Membrane</keyword>
<proteinExistence type="predicted"/>